<dbReference type="KEGG" id="mur:EQY75_00420"/>
<dbReference type="Proteomes" id="UP000290889">
    <property type="component" value="Chromosome"/>
</dbReference>
<evidence type="ECO:0000313" key="2">
    <source>
        <dbReference type="Proteomes" id="UP000290889"/>
    </source>
</evidence>
<organism evidence="1 2">
    <name type="scientific">Muriicola soli</name>
    <dbReference type="NCBI Taxonomy" id="2507538"/>
    <lineage>
        <taxon>Bacteria</taxon>
        <taxon>Pseudomonadati</taxon>
        <taxon>Bacteroidota</taxon>
        <taxon>Flavobacteriia</taxon>
        <taxon>Flavobacteriales</taxon>
        <taxon>Flavobacteriaceae</taxon>
        <taxon>Muriicola</taxon>
    </lineage>
</organism>
<dbReference type="RefSeq" id="WP_129601871.1">
    <property type="nucleotide sequence ID" value="NZ_CP035544.1"/>
</dbReference>
<dbReference type="EMBL" id="CP035544">
    <property type="protein sequence ID" value="QBA63155.1"/>
    <property type="molecule type" value="Genomic_DNA"/>
</dbReference>
<accession>A0A411E621</accession>
<protein>
    <submittedName>
        <fullName evidence="1">Uncharacterized protein</fullName>
    </submittedName>
</protein>
<sequence>MKRILTAMITVLTLMSYTGHTQGKETDVAFFEFYESIAIRDAQLEAILEFTSEEDESDYWKDQLNFEKRLKKEKYRAYKTYIFFKRKAYQEHQKECDIVAYHGNGYNKKALFYEVHGMSASLEQVEISRNTDVLPSMASKY</sequence>
<evidence type="ECO:0000313" key="1">
    <source>
        <dbReference type="EMBL" id="QBA63155.1"/>
    </source>
</evidence>
<keyword evidence="2" id="KW-1185">Reference proteome</keyword>
<proteinExistence type="predicted"/>
<dbReference type="OrthoDB" id="1203055at2"/>
<gene>
    <name evidence="1" type="ORF">EQY75_00420</name>
</gene>
<dbReference type="AlphaFoldDB" id="A0A411E621"/>
<reference evidence="1 2" key="1">
    <citation type="submission" date="2019-01" db="EMBL/GenBank/DDBJ databases">
        <title>Muriicola soli sp. nov., isolated from soil.</title>
        <authorList>
            <person name="Kang H.J."/>
            <person name="Kim S.B."/>
        </authorList>
    </citation>
    <scope>NUCLEOTIDE SEQUENCE [LARGE SCALE GENOMIC DNA]</scope>
    <source>
        <strain evidence="1 2">MMS17-SY002</strain>
    </source>
</reference>
<name>A0A411E621_9FLAO</name>